<keyword evidence="2" id="KW-1185">Reference proteome</keyword>
<reference evidence="1 2" key="1">
    <citation type="submission" date="2023-02" db="EMBL/GenBank/DDBJ databases">
        <title>Genome sequence of Lacticaseibacillus sp. KACC 23028.</title>
        <authorList>
            <person name="Kim S."/>
            <person name="Heo J."/>
            <person name="Kwon S.-W."/>
        </authorList>
    </citation>
    <scope>NUCLEOTIDE SEQUENCE [LARGE SCALE GENOMIC DNA]</scope>
    <source>
        <strain evidence="1 2">KACC 23028</strain>
    </source>
</reference>
<protein>
    <submittedName>
        <fullName evidence="1">Uncharacterized protein</fullName>
    </submittedName>
</protein>
<name>A0ABY7WSE1_9LACO</name>
<organism evidence="1 2">
    <name type="scientific">Lacticaseibacillus pabuli</name>
    <dbReference type="NCBI Taxonomy" id="3025672"/>
    <lineage>
        <taxon>Bacteria</taxon>
        <taxon>Bacillati</taxon>
        <taxon>Bacillota</taxon>
        <taxon>Bacilli</taxon>
        <taxon>Lactobacillales</taxon>
        <taxon>Lactobacillaceae</taxon>
        <taxon>Lacticaseibacillus</taxon>
    </lineage>
</organism>
<dbReference type="Proteomes" id="UP001220377">
    <property type="component" value="Chromosome"/>
</dbReference>
<evidence type="ECO:0000313" key="1">
    <source>
        <dbReference type="EMBL" id="WDF83103.1"/>
    </source>
</evidence>
<accession>A0ABY7WSE1</accession>
<dbReference type="RefSeq" id="WP_274261030.1">
    <property type="nucleotide sequence ID" value="NZ_CP117884.1"/>
</dbReference>
<sequence length="115" mass="13162">MEIDNNQLVARYYKLQHSNQEYFNAVREYIEAQIQGLYDRLETTFQDTVMLSVQDAIAYAAQKDVKLAQRVNVNLATLNFIVKTLDDLGILIDGGAKSPDVVIGKLNFENRARYM</sequence>
<proteinExistence type="predicted"/>
<evidence type="ECO:0000313" key="2">
    <source>
        <dbReference type="Proteomes" id="UP001220377"/>
    </source>
</evidence>
<gene>
    <name evidence="1" type="ORF">PQ472_02395</name>
</gene>
<dbReference type="EMBL" id="CP117884">
    <property type="protein sequence ID" value="WDF83103.1"/>
    <property type="molecule type" value="Genomic_DNA"/>
</dbReference>